<keyword evidence="2" id="KW-0378">Hydrolase</keyword>
<dbReference type="InterPro" id="IPR008136">
    <property type="entry name" value="CinA_C"/>
</dbReference>
<dbReference type="EC" id="3.5.1.42" evidence="2"/>
<comment type="caution">
    <text evidence="2">The sequence shown here is derived from an EMBL/GenBank/DDBJ whole genome shotgun (WGS) entry which is preliminary data.</text>
</comment>
<dbReference type="EMBL" id="JEMX01000071">
    <property type="protein sequence ID" value="EXI78466.1"/>
    <property type="molecule type" value="Genomic_DNA"/>
</dbReference>
<evidence type="ECO:0000313" key="3">
    <source>
        <dbReference type="Proteomes" id="UP000021816"/>
    </source>
</evidence>
<name>A0A011NT28_9PROT</name>
<gene>
    <name evidence="2" type="primary">pncC_2</name>
    <name evidence="2" type="ORF">AW10_03073</name>
</gene>
<reference evidence="2 3" key="1">
    <citation type="submission" date="2014-02" db="EMBL/GenBank/DDBJ databases">
        <title>Expanding our view of genomic diversity in Candidatus Accumulibacter clades.</title>
        <authorList>
            <person name="Skennerton C.T."/>
            <person name="Barr J.J."/>
            <person name="Slater F.R."/>
            <person name="Bond P.L."/>
            <person name="Tyson G.W."/>
        </authorList>
    </citation>
    <scope>NUCLEOTIDE SEQUENCE [LARGE SCALE GENOMIC DNA]</scope>
    <source>
        <strain evidence="3">BA-92</strain>
    </source>
</reference>
<evidence type="ECO:0000313" key="2">
    <source>
        <dbReference type="EMBL" id="EXI78466.1"/>
    </source>
</evidence>
<evidence type="ECO:0000259" key="1">
    <source>
        <dbReference type="Pfam" id="PF02464"/>
    </source>
</evidence>
<dbReference type="Gene3D" id="3.90.950.20">
    <property type="entry name" value="CinA-like"/>
    <property type="match status" value="1"/>
</dbReference>
<protein>
    <submittedName>
        <fullName evidence="2">Nicotinamide-nucleotide amidohydrolase PncC</fullName>
        <ecNumber evidence="2">3.5.1.42</ecNumber>
    </submittedName>
</protein>
<feature type="domain" description="CinA C-terminal" evidence="1">
    <location>
        <begin position="10"/>
        <end position="162"/>
    </location>
</feature>
<proteinExistence type="predicted"/>
<dbReference type="AlphaFoldDB" id="A0A011NT28"/>
<accession>A0A011NT28</accession>
<dbReference type="PATRIC" id="fig|1454003.3.peg.3128"/>
<sequence length="169" mass="17224">MNACDQAALEALAGEVGELLLANSERLATAESCTGGWVGQCATAIVGSSRWFERGFVTYSNDAKIETLGVGAETLAAHGAVSEATAAAMARGALRHSRADWALAITGVAGPGGGSPARPVGTVCFAWAGPEGRIETATRCFVGDRAAVRAQSVAQALQGLLQRARRPLG</sequence>
<dbReference type="InterPro" id="IPR036653">
    <property type="entry name" value="CinA-like_C"/>
</dbReference>
<dbReference type="STRING" id="1454003.AW10_03073"/>
<dbReference type="SUPFAM" id="SSF142433">
    <property type="entry name" value="CinA-like"/>
    <property type="match status" value="1"/>
</dbReference>
<dbReference type="Pfam" id="PF02464">
    <property type="entry name" value="CinA"/>
    <property type="match status" value="1"/>
</dbReference>
<organism evidence="2 3">
    <name type="scientific">Candidatus Accumulibacter appositus</name>
    <dbReference type="NCBI Taxonomy" id="1454003"/>
    <lineage>
        <taxon>Bacteria</taxon>
        <taxon>Pseudomonadati</taxon>
        <taxon>Pseudomonadota</taxon>
        <taxon>Betaproteobacteria</taxon>
        <taxon>Candidatus Accumulibacter</taxon>
    </lineage>
</organism>
<dbReference type="GO" id="GO:0019159">
    <property type="term" value="F:nicotinamide-nucleotide amidase activity"/>
    <property type="evidence" value="ECO:0007669"/>
    <property type="project" value="UniProtKB-EC"/>
</dbReference>
<dbReference type="NCBIfam" id="TIGR00199">
    <property type="entry name" value="PncC_domain"/>
    <property type="match status" value="1"/>
</dbReference>
<dbReference type="Proteomes" id="UP000021816">
    <property type="component" value="Unassembled WGS sequence"/>
</dbReference>